<dbReference type="InterPro" id="IPR002078">
    <property type="entry name" value="Sigma_54_int"/>
</dbReference>
<keyword evidence="5" id="KW-0067">ATP-binding</keyword>
<feature type="domain" description="4Fe-4S ferredoxin-type" evidence="10">
    <location>
        <begin position="605"/>
        <end position="634"/>
    </location>
</feature>
<dbReference type="InterPro" id="IPR052378">
    <property type="entry name" value="NosR_regulator"/>
</dbReference>
<accession>A0A7S0H7U2</accession>
<reference evidence="11" key="1">
    <citation type="submission" date="2021-01" db="EMBL/GenBank/DDBJ databases">
        <authorList>
            <person name="Corre E."/>
            <person name="Pelletier E."/>
            <person name="Niang G."/>
            <person name="Scheremetjew M."/>
            <person name="Finn R."/>
            <person name="Kale V."/>
            <person name="Holt S."/>
            <person name="Cochrane G."/>
            <person name="Meng A."/>
            <person name="Brown T."/>
            <person name="Cohen L."/>
        </authorList>
    </citation>
    <scope>NUCLEOTIDE SEQUENCE</scope>
    <source>
        <strain evidence="11">CCMP325</strain>
    </source>
</reference>
<dbReference type="GO" id="GO:0005886">
    <property type="term" value="C:plasma membrane"/>
    <property type="evidence" value="ECO:0007669"/>
    <property type="project" value="UniProtKB-SubCell"/>
</dbReference>
<dbReference type="InterPro" id="IPR027417">
    <property type="entry name" value="P-loop_NTPase"/>
</dbReference>
<evidence type="ECO:0000256" key="2">
    <source>
        <dbReference type="ARBA" id="ARBA00004236"/>
    </source>
</evidence>
<comment type="subcellular location">
    <subcellularLocation>
        <location evidence="2">Cell membrane</location>
    </subcellularLocation>
    <subcellularLocation>
        <location evidence="1">Plastid</location>
        <location evidence="1">Chloroplast</location>
    </subcellularLocation>
</comment>
<feature type="signal peptide" evidence="8">
    <location>
        <begin position="1"/>
        <end position="18"/>
    </location>
</feature>
<evidence type="ECO:0000313" key="11">
    <source>
        <dbReference type="EMBL" id="CAD8470894.1"/>
    </source>
</evidence>
<feature type="chain" id="PRO_5030631592" description="4Fe-4S ferredoxin-type domain-containing protein" evidence="8">
    <location>
        <begin position="19"/>
        <end position="920"/>
    </location>
</feature>
<dbReference type="PANTHER" id="PTHR30224">
    <property type="entry name" value="ELECTRON TRANSPORT PROTEIN"/>
    <property type="match status" value="1"/>
</dbReference>
<evidence type="ECO:0000256" key="4">
    <source>
        <dbReference type="ARBA" id="ARBA00022741"/>
    </source>
</evidence>
<dbReference type="GO" id="GO:0006355">
    <property type="term" value="P:regulation of DNA-templated transcription"/>
    <property type="evidence" value="ECO:0007669"/>
    <property type="project" value="InterPro"/>
</dbReference>
<evidence type="ECO:0000256" key="7">
    <source>
        <dbReference type="SAM" id="Phobius"/>
    </source>
</evidence>
<dbReference type="InterPro" id="IPR058031">
    <property type="entry name" value="AAA_lid_NorR"/>
</dbReference>
<evidence type="ECO:0000259" key="9">
    <source>
        <dbReference type="PROSITE" id="PS50045"/>
    </source>
</evidence>
<feature type="transmembrane region" description="Helical" evidence="7">
    <location>
        <begin position="664"/>
        <end position="684"/>
    </location>
</feature>
<feature type="transmembrane region" description="Helical" evidence="7">
    <location>
        <begin position="704"/>
        <end position="725"/>
    </location>
</feature>
<dbReference type="Gene3D" id="3.40.50.300">
    <property type="entry name" value="P-loop containing nucleotide triphosphate hydrolases"/>
    <property type="match status" value="1"/>
</dbReference>
<evidence type="ECO:0000259" key="10">
    <source>
        <dbReference type="PROSITE" id="PS51379"/>
    </source>
</evidence>
<dbReference type="GO" id="GO:0005524">
    <property type="term" value="F:ATP binding"/>
    <property type="evidence" value="ECO:0007669"/>
    <property type="project" value="InterPro"/>
</dbReference>
<keyword evidence="7" id="KW-0812">Transmembrane</keyword>
<dbReference type="PANTHER" id="PTHR30224:SF4">
    <property type="entry name" value="ELECTRON TRANSPORT PROTEIN YCCM-RELATED"/>
    <property type="match status" value="1"/>
</dbReference>
<name>A0A7S0H7U2_9CRYP</name>
<keyword evidence="6 7" id="KW-0472">Membrane</keyword>
<keyword evidence="4" id="KW-0547">Nucleotide-binding</keyword>
<sequence length="920" mass="102490">MQQPILLGIISLASTCSAFLHPSLPLPSRKLSSPPSQPVNRIAQIATYPRRKIRFPSVFTLQASDLFDGVEPNEMFPKEKPKSKQVEADLCGIDEMLDSTKKIRRTGMMFSSSSTTIREPVRVPGLDKYMTLTTWHGCFPVFAGRSKRSKKFRIDVRKAAADANARSVVVVGESGLEKDSVATFVHELGDKQKAHHLYRISGSSSSFTEVFGTEEYPGVLDSVAETRHALCFSNFVRLLKSEQEAKDFMQLLETKKYYSRFHGEERVCHARLIGTTDQEDERFKSKEVLQIAVPSLRARSADIDMIASAKLTRIVRRRGQFPTTFSPEAMHRLKTYSWSGNLRELGSVLERAVYLFENDRAEHPYIPWMIAAEHTITSTSQYNTEFLRYNLLSKFRFLQSLTRSPWVFDNLIKYVVPPTFALVLAVLWLGPQTREENAALTIFWTWWWPGALLSYPLLSRVWCAVCPFMACGELVQAAKKALGGKLGDWPSSAKTNGPPFAYGLFAAILMWEELWNLPDNGSLSAWLLVLITTGAVVGSLNFEKRIWCRYYCPIGAMNGLYSKMALLEIRSWKGVCSGCTAQTCIQGSPVDSGLPGEGCPLDSSPKKLADNADCVMCFRCVKSCEKGSPEFNLRPPGIDFGIPFLLPIPGTEVPAKYKTNPWQAALLFLLQGAVYVHFIPLILQDIGLGDTLIASSQFGDGLDFYLHSVITLVLLLFPAGLLWAADELGKKLDASQVVQRLFPAQVQDVMLTDALRRNDVDAFAMAAGGTATLGRPPPPRPSVQETLMAAAKAEEDEDDGGKGGPFNELVHVAYGYLPMVWTCNIAFWISRALEEGGTILPRTVSTLSLDPAMKDWLPYVVADQHVVEFVQGGFILFGLPFTYFLTQKICKDFNLGPAQRSMHALLQLFFAASLWHCMIH</sequence>
<dbReference type="PROSITE" id="PS50045">
    <property type="entry name" value="SIGMA54_INTERACT_4"/>
    <property type="match status" value="1"/>
</dbReference>
<dbReference type="SUPFAM" id="SSF52540">
    <property type="entry name" value="P-loop containing nucleoside triphosphate hydrolases"/>
    <property type="match status" value="1"/>
</dbReference>
<evidence type="ECO:0000256" key="8">
    <source>
        <dbReference type="SAM" id="SignalP"/>
    </source>
</evidence>
<dbReference type="Pfam" id="PF25601">
    <property type="entry name" value="AAA_lid_14"/>
    <property type="match status" value="1"/>
</dbReference>
<feature type="domain" description="Sigma-54 factor interaction" evidence="9">
    <location>
        <begin position="142"/>
        <end position="354"/>
    </location>
</feature>
<dbReference type="SUPFAM" id="SSF54862">
    <property type="entry name" value="4Fe-4S ferredoxins"/>
    <property type="match status" value="1"/>
</dbReference>
<keyword evidence="7" id="KW-1133">Transmembrane helix</keyword>
<keyword evidence="3" id="KW-1003">Cell membrane</keyword>
<dbReference type="Pfam" id="PF12801">
    <property type="entry name" value="Fer4_5"/>
    <property type="match status" value="2"/>
</dbReference>
<evidence type="ECO:0000256" key="3">
    <source>
        <dbReference type="ARBA" id="ARBA00022475"/>
    </source>
</evidence>
<evidence type="ECO:0000256" key="6">
    <source>
        <dbReference type="ARBA" id="ARBA00023136"/>
    </source>
</evidence>
<feature type="transmembrane region" description="Helical" evidence="7">
    <location>
        <begin position="523"/>
        <end position="542"/>
    </location>
</feature>
<evidence type="ECO:0008006" key="12">
    <source>
        <dbReference type="Google" id="ProtNLM"/>
    </source>
</evidence>
<dbReference type="PROSITE" id="PS51379">
    <property type="entry name" value="4FE4S_FER_2"/>
    <property type="match status" value="1"/>
</dbReference>
<proteinExistence type="predicted"/>
<evidence type="ECO:0000256" key="5">
    <source>
        <dbReference type="ARBA" id="ARBA00022840"/>
    </source>
</evidence>
<organism evidence="11">
    <name type="scientific">Hanusia phi</name>
    <dbReference type="NCBI Taxonomy" id="3032"/>
    <lineage>
        <taxon>Eukaryota</taxon>
        <taxon>Cryptophyceae</taxon>
        <taxon>Pyrenomonadales</taxon>
        <taxon>Geminigeraceae</taxon>
        <taxon>Hanusia</taxon>
    </lineage>
</organism>
<dbReference type="AlphaFoldDB" id="A0A7S0H7U2"/>
<protein>
    <recommendedName>
        <fullName evidence="12">4Fe-4S ferredoxin-type domain-containing protein</fullName>
    </recommendedName>
</protein>
<dbReference type="EMBL" id="HBEO01004563">
    <property type="protein sequence ID" value="CAD8470894.1"/>
    <property type="molecule type" value="Transcribed_RNA"/>
</dbReference>
<evidence type="ECO:0000256" key="1">
    <source>
        <dbReference type="ARBA" id="ARBA00004229"/>
    </source>
</evidence>
<dbReference type="Gene3D" id="1.10.8.60">
    <property type="match status" value="1"/>
</dbReference>
<gene>
    <name evidence="11" type="ORF">HPHI1048_LOCUS3266</name>
</gene>
<dbReference type="GO" id="GO:0009507">
    <property type="term" value="C:chloroplast"/>
    <property type="evidence" value="ECO:0007669"/>
    <property type="project" value="UniProtKB-SubCell"/>
</dbReference>
<dbReference type="InterPro" id="IPR017896">
    <property type="entry name" value="4Fe4S_Fe-S-bd"/>
</dbReference>
<keyword evidence="8" id="KW-0732">Signal</keyword>